<evidence type="ECO:0000313" key="1">
    <source>
        <dbReference type="EMBL" id="GAH06696.1"/>
    </source>
</evidence>
<gene>
    <name evidence="1" type="ORF">S01H4_57348</name>
</gene>
<sequence length="60" mass="6520">GCVNSLLMVRISFQGNTVVGLPALNLERVRGDETAAEMIALTDGNKNPDFGDWLRRPGFS</sequence>
<protein>
    <submittedName>
        <fullName evidence="1">Uncharacterized protein</fullName>
    </submittedName>
</protein>
<organism evidence="1">
    <name type="scientific">marine sediment metagenome</name>
    <dbReference type="NCBI Taxonomy" id="412755"/>
    <lineage>
        <taxon>unclassified sequences</taxon>
        <taxon>metagenomes</taxon>
        <taxon>ecological metagenomes</taxon>
    </lineage>
</organism>
<accession>X1CED8</accession>
<name>X1CED8_9ZZZZ</name>
<feature type="non-terminal residue" evidence="1">
    <location>
        <position position="1"/>
    </location>
</feature>
<dbReference type="EMBL" id="BART01033346">
    <property type="protein sequence ID" value="GAH06696.1"/>
    <property type="molecule type" value="Genomic_DNA"/>
</dbReference>
<reference evidence="1" key="1">
    <citation type="journal article" date="2014" name="Front. Microbiol.">
        <title>High frequency of phylogenetically diverse reductive dehalogenase-homologous genes in deep subseafloor sedimentary metagenomes.</title>
        <authorList>
            <person name="Kawai M."/>
            <person name="Futagami T."/>
            <person name="Toyoda A."/>
            <person name="Takaki Y."/>
            <person name="Nishi S."/>
            <person name="Hori S."/>
            <person name="Arai W."/>
            <person name="Tsubouchi T."/>
            <person name="Morono Y."/>
            <person name="Uchiyama I."/>
            <person name="Ito T."/>
            <person name="Fujiyama A."/>
            <person name="Inagaki F."/>
            <person name="Takami H."/>
        </authorList>
    </citation>
    <scope>NUCLEOTIDE SEQUENCE</scope>
    <source>
        <strain evidence="1">Expedition CK06-06</strain>
    </source>
</reference>
<dbReference type="AlphaFoldDB" id="X1CED8"/>
<comment type="caution">
    <text evidence="1">The sequence shown here is derived from an EMBL/GenBank/DDBJ whole genome shotgun (WGS) entry which is preliminary data.</text>
</comment>
<proteinExistence type="predicted"/>